<sequence length="66" mass="7588">MTDDLGWRELINLAGVCWFVIFEGGKHTKVKAKSGKFITTIPRHHKLDRNLVKGIIKQFRLFGCDC</sequence>
<gene>
    <name evidence="1" type="ORF">COU03_02430</name>
</gene>
<protein>
    <recommendedName>
        <fullName evidence="3">Addiction module toxin, HicA family</fullName>
    </recommendedName>
</protein>
<dbReference type="Proteomes" id="UP000228906">
    <property type="component" value="Unassembled WGS sequence"/>
</dbReference>
<evidence type="ECO:0000313" key="1">
    <source>
        <dbReference type="EMBL" id="PIR91320.1"/>
    </source>
</evidence>
<dbReference type="Gene3D" id="3.30.920.30">
    <property type="entry name" value="Hypothetical protein"/>
    <property type="match status" value="1"/>
</dbReference>
<dbReference type="AlphaFoldDB" id="A0A2H0UYY9"/>
<organism evidence="1 2">
    <name type="scientific">bacterium (Candidatus Gribaldobacteria) CG10_big_fil_rev_8_21_14_0_10_41_12</name>
    <dbReference type="NCBI Taxonomy" id="2014277"/>
    <lineage>
        <taxon>Bacteria</taxon>
        <taxon>Candidatus Gribaldobacteria</taxon>
    </lineage>
</organism>
<dbReference type="EMBL" id="PFAV01000042">
    <property type="protein sequence ID" value="PIR91320.1"/>
    <property type="molecule type" value="Genomic_DNA"/>
</dbReference>
<comment type="caution">
    <text evidence="1">The sequence shown here is derived from an EMBL/GenBank/DDBJ whole genome shotgun (WGS) entry which is preliminary data.</text>
</comment>
<dbReference type="SUPFAM" id="SSF54786">
    <property type="entry name" value="YcfA/nrd intein domain"/>
    <property type="match status" value="1"/>
</dbReference>
<dbReference type="InterPro" id="IPR038570">
    <property type="entry name" value="HicA_sf"/>
</dbReference>
<reference evidence="2" key="1">
    <citation type="submission" date="2017-09" db="EMBL/GenBank/DDBJ databases">
        <title>Depth-based differentiation of microbial function through sediment-hosted aquifers and enrichment of novel symbionts in the deep terrestrial subsurface.</title>
        <authorList>
            <person name="Probst A.J."/>
            <person name="Ladd B."/>
            <person name="Jarett J.K."/>
            <person name="Geller-Mcgrath D.E."/>
            <person name="Sieber C.M.K."/>
            <person name="Emerson J.B."/>
            <person name="Anantharaman K."/>
            <person name="Thomas B.C."/>
            <person name="Malmstrom R."/>
            <person name="Stieglmeier M."/>
            <person name="Klingl A."/>
            <person name="Woyke T."/>
            <person name="Ryan C.M."/>
            <person name="Banfield J.F."/>
        </authorList>
    </citation>
    <scope>NUCLEOTIDE SEQUENCE [LARGE SCALE GENOMIC DNA]</scope>
</reference>
<evidence type="ECO:0000313" key="2">
    <source>
        <dbReference type="Proteomes" id="UP000228906"/>
    </source>
</evidence>
<evidence type="ECO:0008006" key="3">
    <source>
        <dbReference type="Google" id="ProtNLM"/>
    </source>
</evidence>
<accession>A0A2H0UYY9</accession>
<name>A0A2H0UYY9_9BACT</name>
<proteinExistence type="predicted"/>